<dbReference type="Proteomes" id="UP001456524">
    <property type="component" value="Unassembled WGS sequence"/>
</dbReference>
<accession>A0ABR1XLU2</accession>
<keyword evidence="2" id="KW-1185">Reference proteome</keyword>
<evidence type="ECO:0000313" key="2">
    <source>
        <dbReference type="Proteomes" id="UP001456524"/>
    </source>
</evidence>
<sequence length="433" mass="47584">MPTCIMPHTAIVTSLEKIKLQALRSLFSALVAAGLAPIRALHAARHAACSFLRLRRVHLHKVDASVLALGRAAPFCKEVVAPFRGTDPLVDRPRAGLCCAANGTSALLRASPDTVGQVCRRLLRPRRRRDLDFAIGRPRAERHGRLVNVVVGIVHGLRRRRLRVLLVRLAAGTLCCSFAVACYALRCVGCGLDVSLAGSVAACCCLARCSVDCGFGERTAIRGRGQSRYRARILLLLLFFVEFDASQLRQLPFAQTLRSVGGGAWRRERFLDTAGRKTLFGRRSLDGLCVRFAPLLLRAGSFVGAFCRTRRRQRLDVGLVRCRQRFERLRGEIFGRERFRLKHWPTAVGSIRRGCGGCDAVAIRPDPVAVAVNVAFDTYGTEFLAQRWSWTGLPRDGIPSPTDRPLASIKSPALMTTSPTTRPPVVTAYIATP</sequence>
<proteinExistence type="predicted"/>
<comment type="caution">
    <text evidence="1">The sequence shown here is derived from an EMBL/GenBank/DDBJ whole genome shotgun (WGS) entry which is preliminary data.</text>
</comment>
<evidence type="ECO:0000313" key="1">
    <source>
        <dbReference type="EMBL" id="KAK8159632.1"/>
    </source>
</evidence>
<protein>
    <submittedName>
        <fullName evidence="1">Uncharacterized protein</fullName>
    </submittedName>
</protein>
<gene>
    <name evidence="1" type="ORF">IWX90DRAFT_306035</name>
</gene>
<name>A0ABR1XLU2_9PEZI</name>
<organism evidence="1 2">
    <name type="scientific">Phyllosticta citrichinensis</name>
    <dbReference type="NCBI Taxonomy" id="1130410"/>
    <lineage>
        <taxon>Eukaryota</taxon>
        <taxon>Fungi</taxon>
        <taxon>Dikarya</taxon>
        <taxon>Ascomycota</taxon>
        <taxon>Pezizomycotina</taxon>
        <taxon>Dothideomycetes</taxon>
        <taxon>Dothideomycetes incertae sedis</taxon>
        <taxon>Botryosphaeriales</taxon>
        <taxon>Phyllostictaceae</taxon>
        <taxon>Phyllosticta</taxon>
    </lineage>
</organism>
<dbReference type="EMBL" id="JBBWUH010000008">
    <property type="protein sequence ID" value="KAK8159632.1"/>
    <property type="molecule type" value="Genomic_DNA"/>
</dbReference>
<reference evidence="1 2" key="1">
    <citation type="journal article" date="2022" name="G3 (Bethesda)">
        <title>Enemy or ally: a genomic approach to elucidate the lifestyle of Phyllosticta citrichinaensis.</title>
        <authorList>
            <person name="Buijs V.A."/>
            <person name="Groenewald J.Z."/>
            <person name="Haridas S."/>
            <person name="LaButti K.M."/>
            <person name="Lipzen A."/>
            <person name="Martin F.M."/>
            <person name="Barry K."/>
            <person name="Grigoriev I.V."/>
            <person name="Crous P.W."/>
            <person name="Seidl M.F."/>
        </authorList>
    </citation>
    <scope>NUCLEOTIDE SEQUENCE [LARGE SCALE GENOMIC DNA]</scope>
    <source>
        <strain evidence="1 2">CBS 129764</strain>
    </source>
</reference>